<dbReference type="PANTHER" id="PTHR43790:SF9">
    <property type="entry name" value="GALACTOFURANOSE TRANSPORTER ATP-BINDING PROTEIN YTFR"/>
    <property type="match status" value="1"/>
</dbReference>
<dbReference type="SUPFAM" id="SSF52540">
    <property type="entry name" value="P-loop containing nucleoside triphosphate hydrolases"/>
    <property type="match status" value="2"/>
</dbReference>
<dbReference type="PROSITE" id="PS50893">
    <property type="entry name" value="ABC_TRANSPORTER_2"/>
    <property type="match status" value="2"/>
</dbReference>
<evidence type="ECO:0000259" key="5">
    <source>
        <dbReference type="PROSITE" id="PS50893"/>
    </source>
</evidence>
<dbReference type="PROSITE" id="PS00211">
    <property type="entry name" value="ABC_TRANSPORTER_1"/>
    <property type="match status" value="1"/>
</dbReference>
<reference evidence="6 7" key="1">
    <citation type="journal article" date="2013" name="Genome Announc.">
        <title>Draft genome sequence of MKD8, a conjugal recipient Mycobacterium smegmatis strain.</title>
        <authorList>
            <person name="Gray T.A."/>
            <person name="Palumbo M.J."/>
            <person name="Derbyshire K.M."/>
        </authorList>
    </citation>
    <scope>NUCLEOTIDE SEQUENCE [LARGE SCALE GENOMIC DNA]</scope>
    <source>
        <strain evidence="6 7">MKD8</strain>
    </source>
</reference>
<dbReference type="InterPro" id="IPR017871">
    <property type="entry name" value="ABC_transporter-like_CS"/>
</dbReference>
<protein>
    <submittedName>
        <fullName evidence="6">Ribose transport ATP-binding protein RbsA</fullName>
    </submittedName>
</protein>
<evidence type="ECO:0000313" key="6">
    <source>
        <dbReference type="EMBL" id="AWT51457.1"/>
    </source>
</evidence>
<dbReference type="InterPro" id="IPR050107">
    <property type="entry name" value="ABC_carbohydrate_import_ATPase"/>
</dbReference>
<dbReference type="CDD" id="cd03215">
    <property type="entry name" value="ABC_Carb_Monos_II"/>
    <property type="match status" value="1"/>
</dbReference>
<dbReference type="SMART" id="SM00382">
    <property type="entry name" value="AAA"/>
    <property type="match status" value="2"/>
</dbReference>
<sequence>MTSRLAISGLTKRYPGVVALDDVTLEIRPNEVVGIIGQNGAGKSTLLKVLAGAIQPDSGRIELNGKAATLRNAADAASKGIGIVYQEQSLVENLTVAENIFVGRKATAMAGGVYRWTKLYDQAQVHLDDLGAAISPSAIVERLTFAEKQMVELAKLLALESQVDGPLTVLLDEPTSVLSGAEIERLFVLIRRLKQRSSVLFVSHRMDEVLSISDRVYVMSDGKCIAERRAEECDEDELYRLMVGEAHAKPSRRPSVVQQDVRRLAVHVPAVPGKLATIDFEVMAGEVLGFAGVLGSGRDVLCRALFGLEKKIRPTVTVDGKEVRIRSPKDAIHHGIGLLPAERKVEGVVLGRSILENATYCTLDRHSRPGGWIGRSEREAVNTWVDRLKIKLSSVDDDIDSLSGGNQQKVALAKWLAIPDLKVLILDHPTRGLDLKAKADVYEIIRGAAKGGLSIVLLSDTLDELFSLSDRVIVMKDGRISGAHDDAGQNPDFEQVVKEMV</sequence>
<dbReference type="InterPro" id="IPR027417">
    <property type="entry name" value="P-loop_NTPase"/>
</dbReference>
<dbReference type="GO" id="GO:0016887">
    <property type="term" value="F:ATP hydrolysis activity"/>
    <property type="evidence" value="ECO:0007669"/>
    <property type="project" value="InterPro"/>
</dbReference>
<dbReference type="Pfam" id="PF00005">
    <property type="entry name" value="ABC_tran"/>
    <property type="match status" value="2"/>
</dbReference>
<dbReference type="CDD" id="cd03216">
    <property type="entry name" value="ABC_Carb_Monos_I"/>
    <property type="match status" value="1"/>
</dbReference>
<organism evidence="6 7">
    <name type="scientific">Mycolicibacterium smegmatis (strain MKD8)</name>
    <name type="common">Mycobacterium smegmatis</name>
    <dbReference type="NCBI Taxonomy" id="1214915"/>
    <lineage>
        <taxon>Bacteria</taxon>
        <taxon>Bacillati</taxon>
        <taxon>Actinomycetota</taxon>
        <taxon>Actinomycetes</taxon>
        <taxon>Mycobacteriales</taxon>
        <taxon>Mycobacteriaceae</taxon>
        <taxon>Mycolicibacterium</taxon>
    </lineage>
</organism>
<dbReference type="Proteomes" id="UP000011200">
    <property type="component" value="Chromosome"/>
</dbReference>
<feature type="domain" description="ABC transporter" evidence="5">
    <location>
        <begin position="256"/>
        <end position="500"/>
    </location>
</feature>
<accession>A0A2U9PI85</accession>
<feature type="domain" description="ABC transporter" evidence="5">
    <location>
        <begin position="5"/>
        <end position="246"/>
    </location>
</feature>
<gene>
    <name evidence="6" type="ORF">D806_004640</name>
</gene>
<dbReference type="EMBL" id="CP027541">
    <property type="protein sequence ID" value="AWT51457.1"/>
    <property type="molecule type" value="Genomic_DNA"/>
</dbReference>
<name>A0A2U9PI85_MYCSE</name>
<evidence type="ECO:0000256" key="1">
    <source>
        <dbReference type="ARBA" id="ARBA00022448"/>
    </source>
</evidence>
<keyword evidence="1" id="KW-0813">Transport</keyword>
<evidence type="ECO:0000313" key="7">
    <source>
        <dbReference type="Proteomes" id="UP000011200"/>
    </source>
</evidence>
<proteinExistence type="predicted"/>
<keyword evidence="4 6" id="KW-0067">ATP-binding</keyword>
<evidence type="ECO:0000256" key="2">
    <source>
        <dbReference type="ARBA" id="ARBA00022737"/>
    </source>
</evidence>
<evidence type="ECO:0000256" key="3">
    <source>
        <dbReference type="ARBA" id="ARBA00022741"/>
    </source>
</evidence>
<dbReference type="InterPro" id="IPR003593">
    <property type="entry name" value="AAA+_ATPase"/>
</dbReference>
<reference evidence="7" key="2">
    <citation type="submission" date="2018-03" db="EMBL/GenBank/DDBJ databases">
        <authorList>
            <person name="Derbyshire K."/>
            <person name="Gray T.A."/>
            <person name="Champion M."/>
        </authorList>
    </citation>
    <scope>NUCLEOTIDE SEQUENCE [LARGE SCALE GENOMIC DNA]</scope>
    <source>
        <strain evidence="7">MKD8</strain>
    </source>
</reference>
<dbReference type="InterPro" id="IPR003439">
    <property type="entry name" value="ABC_transporter-like_ATP-bd"/>
</dbReference>
<dbReference type="Gene3D" id="3.40.50.300">
    <property type="entry name" value="P-loop containing nucleotide triphosphate hydrolases"/>
    <property type="match status" value="2"/>
</dbReference>
<dbReference type="PANTHER" id="PTHR43790">
    <property type="entry name" value="CARBOHYDRATE TRANSPORT ATP-BINDING PROTEIN MG119-RELATED"/>
    <property type="match status" value="1"/>
</dbReference>
<evidence type="ECO:0000256" key="4">
    <source>
        <dbReference type="ARBA" id="ARBA00022840"/>
    </source>
</evidence>
<keyword evidence="3" id="KW-0547">Nucleotide-binding</keyword>
<dbReference type="AlphaFoldDB" id="A0A2U9PI85"/>
<dbReference type="GO" id="GO:0005524">
    <property type="term" value="F:ATP binding"/>
    <property type="evidence" value="ECO:0007669"/>
    <property type="project" value="UniProtKB-KW"/>
</dbReference>
<keyword evidence="2" id="KW-0677">Repeat</keyword>
<dbReference type="RefSeq" id="WP_036452368.1">
    <property type="nucleotide sequence ID" value="NZ_CP027541.1"/>
</dbReference>